<dbReference type="SUPFAM" id="SSF52833">
    <property type="entry name" value="Thioredoxin-like"/>
    <property type="match status" value="1"/>
</dbReference>
<accession>A0A3N0VGM6</accession>
<evidence type="ECO:0000313" key="2">
    <source>
        <dbReference type="EMBL" id="ROH91810.1"/>
    </source>
</evidence>
<keyword evidence="1" id="KW-0472">Membrane</keyword>
<dbReference type="InParanoid" id="A0A3N0VGM6"/>
<keyword evidence="1" id="KW-1133">Transmembrane helix</keyword>
<dbReference type="InterPro" id="IPR036249">
    <property type="entry name" value="Thioredoxin-like_sf"/>
</dbReference>
<dbReference type="RefSeq" id="WP_123210854.1">
    <property type="nucleotide sequence ID" value="NZ_RJVO01000002.1"/>
</dbReference>
<protein>
    <recommendedName>
        <fullName evidence="4">Cytochrome C oxidase subunit I</fullName>
    </recommendedName>
</protein>
<proteinExistence type="predicted"/>
<feature type="transmembrane region" description="Helical" evidence="1">
    <location>
        <begin position="16"/>
        <end position="39"/>
    </location>
</feature>
<reference evidence="2 3" key="1">
    <citation type="submission" date="2018-10" db="EMBL/GenBank/DDBJ databases">
        <authorList>
            <person name="Chen W.-M."/>
        </authorList>
    </citation>
    <scope>NUCLEOTIDE SEQUENCE [LARGE SCALE GENOMIC DNA]</scope>
    <source>
        <strain evidence="2 3">THS-13</strain>
    </source>
</reference>
<evidence type="ECO:0000313" key="3">
    <source>
        <dbReference type="Proteomes" id="UP000282106"/>
    </source>
</evidence>
<organism evidence="2 3">
    <name type="scientific">Stagnimonas aquatica</name>
    <dbReference type="NCBI Taxonomy" id="2689987"/>
    <lineage>
        <taxon>Bacteria</taxon>
        <taxon>Pseudomonadati</taxon>
        <taxon>Pseudomonadota</taxon>
        <taxon>Gammaproteobacteria</taxon>
        <taxon>Nevskiales</taxon>
        <taxon>Nevskiaceae</taxon>
        <taxon>Stagnimonas</taxon>
    </lineage>
</organism>
<evidence type="ECO:0000256" key="1">
    <source>
        <dbReference type="SAM" id="Phobius"/>
    </source>
</evidence>
<dbReference type="AlphaFoldDB" id="A0A3N0VGM6"/>
<evidence type="ECO:0008006" key="4">
    <source>
        <dbReference type="Google" id="ProtNLM"/>
    </source>
</evidence>
<sequence length="211" mass="23482">MTATVPPGHSQLRSRAQLILLAVLFFAPFVSAYIAVFVFDWRPGGERTNYGQLVTPARPTPVIALRDAAGQPLASDPLREKWSLVQLLRGPCDEACHRELVLSRQTRLALGRQRERVQRVLIADDPARLAELRERLGAEQPGLLWLLDAETGPKAFEQFADLPANALLVLDPHGNWLMWYPPVGEGEAAVQQDFKGLQKDINKLLKLSHIG</sequence>
<dbReference type="Gene3D" id="3.40.30.10">
    <property type="entry name" value="Glutaredoxin"/>
    <property type="match status" value="1"/>
</dbReference>
<gene>
    <name evidence="2" type="ORF">ED208_05365</name>
</gene>
<name>A0A3N0VGM6_9GAMM</name>
<keyword evidence="1" id="KW-0812">Transmembrane</keyword>
<dbReference type="EMBL" id="RJVO01000002">
    <property type="protein sequence ID" value="ROH91810.1"/>
    <property type="molecule type" value="Genomic_DNA"/>
</dbReference>
<keyword evidence="3" id="KW-1185">Reference proteome</keyword>
<comment type="caution">
    <text evidence="2">The sequence shown here is derived from an EMBL/GenBank/DDBJ whole genome shotgun (WGS) entry which is preliminary data.</text>
</comment>
<dbReference type="Proteomes" id="UP000282106">
    <property type="component" value="Unassembled WGS sequence"/>
</dbReference>